<dbReference type="PANTHER" id="PTHR30283:SF4">
    <property type="entry name" value="PEROXIDE STRESS RESISTANCE PROTEIN YAAA"/>
    <property type="match status" value="1"/>
</dbReference>
<keyword evidence="3" id="KW-1185">Reference proteome</keyword>
<dbReference type="NCBIfam" id="NF002542">
    <property type="entry name" value="PRK02101.1-3"/>
    <property type="match status" value="1"/>
</dbReference>
<dbReference type="RefSeq" id="WP_142533483.1">
    <property type="nucleotide sequence ID" value="NZ_FXTB01000005.1"/>
</dbReference>
<evidence type="ECO:0000313" key="2">
    <source>
        <dbReference type="EMBL" id="SMO68945.1"/>
    </source>
</evidence>
<dbReference type="AlphaFoldDB" id="A0A521DBE4"/>
<dbReference type="EMBL" id="FXTB01000005">
    <property type="protein sequence ID" value="SMO68945.1"/>
    <property type="molecule type" value="Genomic_DNA"/>
</dbReference>
<dbReference type="GO" id="GO:0005829">
    <property type="term" value="C:cytosol"/>
    <property type="evidence" value="ECO:0007669"/>
    <property type="project" value="TreeGrafter"/>
</dbReference>
<sequence length="257" mass="29635">MQIIISPAKSLDFETTVPYPGHSDFRFTEEPQKLVDKLNTYSTNKLARLMKISEKLAELNFMRFKEWHYPFDPEKGKQAVFAFKGDVFQGLDAYSLTAQDVDYMQQKLRILSGLYGLLRPLDLILPYRLEMGTKLGVGRAKDLYAFWGNKITDMLKRDMADNHHRVLINLASNEYSKAVEMASLDAKVISPVFKDAKNGEYKLISFYAKKARGLMTRFIVQNKIVDPDQILAFDLDGYYYNSQLSTELKPVFTRDHS</sequence>
<dbReference type="OrthoDB" id="9777133at2"/>
<evidence type="ECO:0000256" key="1">
    <source>
        <dbReference type="HAMAP-Rule" id="MF_00652"/>
    </source>
</evidence>
<accession>A0A521DBE4</accession>
<dbReference type="InterPro" id="IPR005583">
    <property type="entry name" value="YaaA"/>
</dbReference>
<dbReference type="GO" id="GO:0033194">
    <property type="term" value="P:response to hydroperoxide"/>
    <property type="evidence" value="ECO:0007669"/>
    <property type="project" value="TreeGrafter"/>
</dbReference>
<evidence type="ECO:0000313" key="3">
    <source>
        <dbReference type="Proteomes" id="UP000319040"/>
    </source>
</evidence>
<protein>
    <recommendedName>
        <fullName evidence="1">UPF0246 protein SAMN06265379_10518</fullName>
    </recommendedName>
</protein>
<gene>
    <name evidence="2" type="ORF">SAMN06265379_10518</name>
</gene>
<comment type="similarity">
    <text evidence="1">Belongs to the UPF0246 family.</text>
</comment>
<organism evidence="2 3">
    <name type="scientific">Saccharicrinis carchari</name>
    <dbReference type="NCBI Taxonomy" id="1168039"/>
    <lineage>
        <taxon>Bacteria</taxon>
        <taxon>Pseudomonadati</taxon>
        <taxon>Bacteroidota</taxon>
        <taxon>Bacteroidia</taxon>
        <taxon>Marinilabiliales</taxon>
        <taxon>Marinilabiliaceae</taxon>
        <taxon>Saccharicrinis</taxon>
    </lineage>
</organism>
<proteinExistence type="inferred from homology"/>
<dbReference type="PANTHER" id="PTHR30283">
    <property type="entry name" value="PEROXIDE STRESS RESPONSE PROTEIN YAAA"/>
    <property type="match status" value="1"/>
</dbReference>
<dbReference type="Proteomes" id="UP000319040">
    <property type="component" value="Unassembled WGS sequence"/>
</dbReference>
<reference evidence="2 3" key="1">
    <citation type="submission" date="2017-05" db="EMBL/GenBank/DDBJ databases">
        <authorList>
            <person name="Varghese N."/>
            <person name="Submissions S."/>
        </authorList>
    </citation>
    <scope>NUCLEOTIDE SEQUENCE [LARGE SCALE GENOMIC DNA]</scope>
    <source>
        <strain evidence="2 3">DSM 27040</strain>
    </source>
</reference>
<name>A0A521DBE4_SACCC</name>
<dbReference type="Pfam" id="PF03883">
    <property type="entry name" value="H2O2_YaaD"/>
    <property type="match status" value="1"/>
</dbReference>
<dbReference type="HAMAP" id="MF_00652">
    <property type="entry name" value="UPF0246"/>
    <property type="match status" value="1"/>
</dbReference>